<comment type="caution">
    <text evidence="1">The sequence shown here is derived from an EMBL/GenBank/DDBJ whole genome shotgun (WGS) entry which is preliminary data.</text>
</comment>
<dbReference type="AlphaFoldDB" id="A0A4Y7SCQ2"/>
<dbReference type="Gene3D" id="3.80.10.10">
    <property type="entry name" value="Ribonuclease Inhibitor"/>
    <property type="match status" value="1"/>
</dbReference>
<sequence>MRSFLEGSPVEILDLILRNVKADDSRKFGCLRLVCRTVNDVAEPLALNRLVISFSGSKIESMEEMLNGMVSKKSPFVRQATRLWIHGLLPSCTNPDMQMENLLRLQSELLVPAVRSLAKLHSARYDADYLEPYGPILQTLSNVPALRKIELSFNGSDLLPLNFGAFSHLVDIQFSWLPLESPTIHGAANVNGLNTLTGLLLKVDRGQQGEPFQLVNLFQEPGTLTPPAKFIPSLKELRLFSGRHLVLPPASMPFLRSLTRLELSRGFRHLGEASFWSTLTKSKIRLRALRIPKLEFPIVEYLASFSGLEEFVFDHMNVGADGDNPTGSGITPTEEVQLFYDSVLPSHCGTLRTLGLACDVPDRAIWYLSHERLEQIALCPSLRHLEVMYHHMNSEDPFMRLAPPCHIVSDPPSIPKFPLLPPNALNYTS</sequence>
<dbReference type="InterPro" id="IPR032675">
    <property type="entry name" value="LRR_dom_sf"/>
</dbReference>
<organism evidence="1 2">
    <name type="scientific">Coprinellus micaceus</name>
    <name type="common">Glistening ink-cap mushroom</name>
    <name type="synonym">Coprinus micaceus</name>
    <dbReference type="NCBI Taxonomy" id="71717"/>
    <lineage>
        <taxon>Eukaryota</taxon>
        <taxon>Fungi</taxon>
        <taxon>Dikarya</taxon>
        <taxon>Basidiomycota</taxon>
        <taxon>Agaricomycotina</taxon>
        <taxon>Agaricomycetes</taxon>
        <taxon>Agaricomycetidae</taxon>
        <taxon>Agaricales</taxon>
        <taxon>Agaricineae</taxon>
        <taxon>Psathyrellaceae</taxon>
        <taxon>Coprinellus</taxon>
    </lineage>
</organism>
<dbReference type="SUPFAM" id="SSF52047">
    <property type="entry name" value="RNI-like"/>
    <property type="match status" value="1"/>
</dbReference>
<dbReference type="OrthoDB" id="2894750at2759"/>
<reference evidence="1 2" key="1">
    <citation type="journal article" date="2019" name="Nat. Ecol. Evol.">
        <title>Megaphylogeny resolves global patterns of mushroom evolution.</title>
        <authorList>
            <person name="Varga T."/>
            <person name="Krizsan K."/>
            <person name="Foldi C."/>
            <person name="Dima B."/>
            <person name="Sanchez-Garcia M."/>
            <person name="Sanchez-Ramirez S."/>
            <person name="Szollosi G.J."/>
            <person name="Szarkandi J.G."/>
            <person name="Papp V."/>
            <person name="Albert L."/>
            <person name="Andreopoulos W."/>
            <person name="Angelini C."/>
            <person name="Antonin V."/>
            <person name="Barry K.W."/>
            <person name="Bougher N.L."/>
            <person name="Buchanan P."/>
            <person name="Buyck B."/>
            <person name="Bense V."/>
            <person name="Catcheside P."/>
            <person name="Chovatia M."/>
            <person name="Cooper J."/>
            <person name="Damon W."/>
            <person name="Desjardin D."/>
            <person name="Finy P."/>
            <person name="Geml J."/>
            <person name="Haridas S."/>
            <person name="Hughes K."/>
            <person name="Justo A."/>
            <person name="Karasinski D."/>
            <person name="Kautmanova I."/>
            <person name="Kiss B."/>
            <person name="Kocsube S."/>
            <person name="Kotiranta H."/>
            <person name="LaButti K.M."/>
            <person name="Lechner B.E."/>
            <person name="Liimatainen K."/>
            <person name="Lipzen A."/>
            <person name="Lukacs Z."/>
            <person name="Mihaltcheva S."/>
            <person name="Morgado L.N."/>
            <person name="Niskanen T."/>
            <person name="Noordeloos M.E."/>
            <person name="Ohm R.A."/>
            <person name="Ortiz-Santana B."/>
            <person name="Ovrebo C."/>
            <person name="Racz N."/>
            <person name="Riley R."/>
            <person name="Savchenko A."/>
            <person name="Shiryaev A."/>
            <person name="Soop K."/>
            <person name="Spirin V."/>
            <person name="Szebenyi C."/>
            <person name="Tomsovsky M."/>
            <person name="Tulloss R.E."/>
            <person name="Uehling J."/>
            <person name="Grigoriev I.V."/>
            <person name="Vagvolgyi C."/>
            <person name="Papp T."/>
            <person name="Martin F.M."/>
            <person name="Miettinen O."/>
            <person name="Hibbett D.S."/>
            <person name="Nagy L.G."/>
        </authorList>
    </citation>
    <scope>NUCLEOTIDE SEQUENCE [LARGE SCALE GENOMIC DNA]</scope>
    <source>
        <strain evidence="1 2">FP101781</strain>
    </source>
</reference>
<evidence type="ECO:0000313" key="2">
    <source>
        <dbReference type="Proteomes" id="UP000298030"/>
    </source>
</evidence>
<dbReference type="STRING" id="71717.A0A4Y7SCQ2"/>
<protein>
    <recommendedName>
        <fullName evidence="3">F-box domain-containing protein</fullName>
    </recommendedName>
</protein>
<name>A0A4Y7SCQ2_COPMI</name>
<dbReference type="Proteomes" id="UP000298030">
    <property type="component" value="Unassembled WGS sequence"/>
</dbReference>
<accession>A0A4Y7SCQ2</accession>
<evidence type="ECO:0008006" key="3">
    <source>
        <dbReference type="Google" id="ProtNLM"/>
    </source>
</evidence>
<keyword evidence="2" id="KW-1185">Reference proteome</keyword>
<evidence type="ECO:0000313" key="1">
    <source>
        <dbReference type="EMBL" id="TEB19392.1"/>
    </source>
</evidence>
<dbReference type="EMBL" id="QPFP01000193">
    <property type="protein sequence ID" value="TEB19392.1"/>
    <property type="molecule type" value="Genomic_DNA"/>
</dbReference>
<proteinExistence type="predicted"/>
<gene>
    <name evidence="1" type="ORF">FA13DRAFT_1802280</name>
</gene>